<proteinExistence type="predicted"/>
<evidence type="ECO:0000256" key="1">
    <source>
        <dbReference type="SAM" id="MobiDB-lite"/>
    </source>
</evidence>
<dbReference type="Proteomes" id="UP001157418">
    <property type="component" value="Unassembled WGS sequence"/>
</dbReference>
<evidence type="ECO:0000313" key="3">
    <source>
        <dbReference type="Proteomes" id="UP001157418"/>
    </source>
</evidence>
<keyword evidence="3" id="KW-1185">Reference proteome</keyword>
<dbReference type="AlphaFoldDB" id="A0AAU9MLV4"/>
<gene>
    <name evidence="2" type="ORF">LVIROSA_LOCUS15029</name>
</gene>
<dbReference type="EMBL" id="CAKMRJ010002223">
    <property type="protein sequence ID" value="CAH1428076.1"/>
    <property type="molecule type" value="Genomic_DNA"/>
</dbReference>
<evidence type="ECO:0000313" key="2">
    <source>
        <dbReference type="EMBL" id="CAH1428076.1"/>
    </source>
</evidence>
<organism evidence="2 3">
    <name type="scientific">Lactuca virosa</name>
    <dbReference type="NCBI Taxonomy" id="75947"/>
    <lineage>
        <taxon>Eukaryota</taxon>
        <taxon>Viridiplantae</taxon>
        <taxon>Streptophyta</taxon>
        <taxon>Embryophyta</taxon>
        <taxon>Tracheophyta</taxon>
        <taxon>Spermatophyta</taxon>
        <taxon>Magnoliopsida</taxon>
        <taxon>eudicotyledons</taxon>
        <taxon>Gunneridae</taxon>
        <taxon>Pentapetalae</taxon>
        <taxon>asterids</taxon>
        <taxon>campanulids</taxon>
        <taxon>Asterales</taxon>
        <taxon>Asteraceae</taxon>
        <taxon>Cichorioideae</taxon>
        <taxon>Cichorieae</taxon>
        <taxon>Lactucinae</taxon>
        <taxon>Lactuca</taxon>
    </lineage>
</organism>
<protein>
    <submittedName>
        <fullName evidence="2">Uncharacterized protein</fullName>
    </submittedName>
</protein>
<reference evidence="2 3" key="1">
    <citation type="submission" date="2022-01" db="EMBL/GenBank/DDBJ databases">
        <authorList>
            <person name="Xiong W."/>
            <person name="Schranz E."/>
        </authorList>
    </citation>
    <scope>NUCLEOTIDE SEQUENCE [LARGE SCALE GENOMIC DNA]</scope>
</reference>
<sequence>MKTTKVPILSPPLVAFEHKRDAYGFAVRPYNVQRYREYANIYKEEEEEWSDSWKDFLERQSEGAQLPVNGGSDKAPEGDDLSSEKPGHDDLKPREDEVS</sequence>
<feature type="compositionally biased region" description="Basic and acidic residues" evidence="1">
    <location>
        <begin position="74"/>
        <end position="99"/>
    </location>
</feature>
<name>A0AAU9MLV4_9ASTR</name>
<accession>A0AAU9MLV4</accession>
<comment type="caution">
    <text evidence="2">The sequence shown here is derived from an EMBL/GenBank/DDBJ whole genome shotgun (WGS) entry which is preliminary data.</text>
</comment>
<feature type="region of interest" description="Disordered" evidence="1">
    <location>
        <begin position="54"/>
        <end position="99"/>
    </location>
</feature>